<name>A0A1I8AXP2_MELHA</name>
<dbReference type="Proteomes" id="UP000095281">
    <property type="component" value="Unplaced"/>
</dbReference>
<keyword evidence="1" id="KW-1185">Reference proteome</keyword>
<evidence type="ECO:0000313" key="1">
    <source>
        <dbReference type="Proteomes" id="UP000095281"/>
    </source>
</evidence>
<evidence type="ECO:0000313" key="2">
    <source>
        <dbReference type="WBParaSite" id="MhA1_Contig1049.frz3.gene2"/>
    </source>
</evidence>
<dbReference type="WBParaSite" id="MhA1_Contig1049.frz3.gene2">
    <property type="protein sequence ID" value="MhA1_Contig1049.frz3.gene2"/>
    <property type="gene ID" value="MhA1_Contig1049.frz3.gene2"/>
</dbReference>
<reference evidence="2" key="1">
    <citation type="submission" date="2016-11" db="UniProtKB">
        <authorList>
            <consortium name="WormBaseParasite"/>
        </authorList>
    </citation>
    <scope>IDENTIFICATION</scope>
</reference>
<protein>
    <submittedName>
        <fullName evidence="2">Uncharacterized protein</fullName>
    </submittedName>
</protein>
<accession>A0A1I8AXP2</accession>
<organism evidence="1 2">
    <name type="scientific">Meloidogyne hapla</name>
    <name type="common">Root-knot nematode worm</name>
    <dbReference type="NCBI Taxonomy" id="6305"/>
    <lineage>
        <taxon>Eukaryota</taxon>
        <taxon>Metazoa</taxon>
        <taxon>Ecdysozoa</taxon>
        <taxon>Nematoda</taxon>
        <taxon>Chromadorea</taxon>
        <taxon>Rhabditida</taxon>
        <taxon>Tylenchina</taxon>
        <taxon>Tylenchomorpha</taxon>
        <taxon>Tylenchoidea</taxon>
        <taxon>Meloidogynidae</taxon>
        <taxon>Meloidogyninae</taxon>
        <taxon>Meloidogyne</taxon>
    </lineage>
</organism>
<proteinExistence type="predicted"/>
<sequence length="154" mass="17928">MSVGFRYFIYAFIGLGIASIRLHGPLLDRVLHVPISFFNKFGKTSHYDNEFFKIIDIESGDFKFNVSDQLLEKHIETSTNCSNIINYVLFNGCQWTHFNLSERAKNIERKTYGPNDCIKYQIVNIYDPKIKFLIICWQSITGTIVQFEIKRISG</sequence>
<dbReference type="AlphaFoldDB" id="A0A1I8AXP2"/>